<evidence type="ECO:0000313" key="2">
    <source>
        <dbReference type="Proteomes" id="UP000241436"/>
    </source>
</evidence>
<dbReference type="AlphaFoldDB" id="A0A2T4TYX1"/>
<name>A0A2T4TYX1_9BACT</name>
<proteinExistence type="predicted"/>
<dbReference type="Proteomes" id="UP000241436">
    <property type="component" value="Unassembled WGS sequence"/>
</dbReference>
<organism evidence="1 2">
    <name type="scientific">Candidatus Methylomirabilis limnetica</name>
    <dbReference type="NCBI Taxonomy" id="2033718"/>
    <lineage>
        <taxon>Bacteria</taxon>
        <taxon>Candidatus Methylomirabilota</taxon>
        <taxon>Candidatus Methylomirabilia</taxon>
        <taxon>Candidatus Methylomirabilales</taxon>
        <taxon>Candidatus Methylomirabilaceae</taxon>
        <taxon>Candidatus Methylomirabilis</taxon>
    </lineage>
</organism>
<evidence type="ECO:0000313" key="1">
    <source>
        <dbReference type="EMBL" id="PTL36325.1"/>
    </source>
</evidence>
<reference evidence="2" key="2">
    <citation type="journal article" date="2018" name="Environ. Microbiol.">
        <title>Bloom of a denitrifying methanotroph, 'Candidatus Methylomirabilis limnetica', in a deep stratified lake.</title>
        <authorList>
            <person name="Graf J.S."/>
            <person name="Mayr M.J."/>
            <person name="Marchant H.K."/>
            <person name="Tienken D."/>
            <person name="Hach P.F."/>
            <person name="Brand A."/>
            <person name="Schubert C.J."/>
            <person name="Kuypers M.M."/>
            <person name="Milucka J."/>
        </authorList>
    </citation>
    <scope>NUCLEOTIDE SEQUENCE [LARGE SCALE GENOMIC DNA]</scope>
    <source>
        <strain evidence="2">Zug</strain>
    </source>
</reference>
<dbReference type="EMBL" id="NVQC01000016">
    <property type="protein sequence ID" value="PTL36325.1"/>
    <property type="molecule type" value="Genomic_DNA"/>
</dbReference>
<comment type="caution">
    <text evidence="1">The sequence shown here is derived from an EMBL/GenBank/DDBJ whole genome shotgun (WGS) entry which is preliminary data.</text>
</comment>
<gene>
    <name evidence="1" type="ORF">CLG94_04615</name>
</gene>
<protein>
    <submittedName>
        <fullName evidence="1">Uncharacterized protein</fullName>
    </submittedName>
</protein>
<keyword evidence="2" id="KW-1185">Reference proteome</keyword>
<sequence length="87" mass="9790">MSQVLRTAGMKHEIDGAIIKAATKRTRNIACLKSAGHIYCSVNQCLMHRICLIECRGDKPCAYKSTMDNFPICTCPVRKEIVKRYGK</sequence>
<accession>A0A2T4TYX1</accession>
<reference evidence="1 2" key="1">
    <citation type="submission" date="2017-09" db="EMBL/GenBank/DDBJ databases">
        <title>Bloom of a denitrifying methanotroph, Candidatus Methylomirabilis limnetica, in a deep stratified lake.</title>
        <authorList>
            <person name="Graf J.S."/>
            <person name="Marchant H.K."/>
            <person name="Tienken D."/>
            <person name="Hach P.F."/>
            <person name="Brand A."/>
            <person name="Schubert C.J."/>
            <person name="Kuypers M.M."/>
            <person name="Milucka J."/>
        </authorList>
    </citation>
    <scope>NUCLEOTIDE SEQUENCE [LARGE SCALE GENOMIC DNA]</scope>
    <source>
        <strain evidence="1 2">Zug</strain>
    </source>
</reference>